<name>A0A174MV93_PHOVU</name>
<evidence type="ECO:0000313" key="2">
    <source>
        <dbReference type="EMBL" id="TSE48750.1"/>
    </source>
</evidence>
<protein>
    <submittedName>
        <fullName evidence="1">Uncharacterized protein</fullName>
    </submittedName>
</protein>
<accession>A0A174MV93</accession>
<dbReference type="Proteomes" id="UP000095333">
    <property type="component" value="Unassembled WGS sequence"/>
</dbReference>
<dbReference type="EMBL" id="CYZI01000046">
    <property type="protein sequence ID" value="CUP37639.1"/>
    <property type="molecule type" value="Genomic_DNA"/>
</dbReference>
<proteinExistence type="predicted"/>
<reference evidence="1 3" key="1">
    <citation type="submission" date="2015-09" db="EMBL/GenBank/DDBJ databases">
        <authorList>
            <consortium name="Pathogen Informatics"/>
        </authorList>
    </citation>
    <scope>NUCLEOTIDE SEQUENCE [LARGE SCALE GENOMIC DNA]</scope>
    <source>
        <strain evidence="1 3">2789STDY5834842</strain>
    </source>
</reference>
<dbReference type="AlphaFoldDB" id="A0A174MV93"/>
<sequence>MKKTYKFINRLINKITLNGQPNNDSFSYYGHWVDLQSGTVDYVSVIIYNTSDRYSGTLMEFQFDFWTRELCFDVISCDEVYDAVVKAFKSVYYNRHIRVIE</sequence>
<evidence type="ECO:0000313" key="3">
    <source>
        <dbReference type="Proteomes" id="UP000095333"/>
    </source>
</evidence>
<dbReference type="EMBL" id="RWHZ01000023">
    <property type="protein sequence ID" value="TSE48750.1"/>
    <property type="molecule type" value="Genomic_DNA"/>
</dbReference>
<evidence type="ECO:0000313" key="1">
    <source>
        <dbReference type="EMBL" id="CUP37639.1"/>
    </source>
</evidence>
<gene>
    <name evidence="2" type="ORF">EH214_02033</name>
    <name evidence="1" type="ORF">ERS852457_03982</name>
</gene>
<reference evidence="2 4" key="2">
    <citation type="journal article" date="2019" name="Nat. Commun.">
        <title>Gram positive-like bacteriocins with broad spectrum anti-Bacteroidales activity encoded on mobile elements of the human gut microbiota.</title>
        <authorList>
            <person name="Bechon N."/>
            <person name="Coyne M.J.Jr."/>
            <person name="Laclare-Mceneany V."/>
            <person name="Chatzidaki-Livanis M."/>
            <person name="Ghigo J.-M."/>
            <person name="Comstock L.E."/>
        </authorList>
    </citation>
    <scope>NUCLEOTIDE SEQUENCE [LARGE SCALE GENOMIC DNA]</scope>
    <source>
        <strain evidence="2 4">CL01T12C17</strain>
    </source>
</reference>
<dbReference type="RefSeq" id="WP_057250855.1">
    <property type="nucleotide sequence ID" value="NZ_CYZI01000046.1"/>
</dbReference>
<organism evidence="1 3">
    <name type="scientific">Phocaeicola vulgatus</name>
    <name type="common">Bacteroides vulgatus</name>
    <dbReference type="NCBI Taxonomy" id="821"/>
    <lineage>
        <taxon>Bacteria</taxon>
        <taxon>Pseudomonadati</taxon>
        <taxon>Bacteroidota</taxon>
        <taxon>Bacteroidia</taxon>
        <taxon>Bacteroidales</taxon>
        <taxon>Bacteroidaceae</taxon>
        <taxon>Phocaeicola</taxon>
    </lineage>
</organism>
<evidence type="ECO:0000313" key="4">
    <source>
        <dbReference type="Proteomes" id="UP000408523"/>
    </source>
</evidence>
<dbReference type="Proteomes" id="UP000408523">
    <property type="component" value="Unassembled WGS sequence"/>
</dbReference>